<proteinExistence type="predicted"/>
<dbReference type="AlphaFoldDB" id="A0AAW2AIT7"/>
<reference evidence="2 3" key="1">
    <citation type="submission" date="2024-05" db="EMBL/GenBank/DDBJ databases">
        <title>A high-quality chromosomal-level genome assembly of Topmouth culter (Culter alburnus).</title>
        <authorList>
            <person name="Zhao H."/>
        </authorList>
    </citation>
    <scope>NUCLEOTIDE SEQUENCE [LARGE SCALE GENOMIC DNA]</scope>
    <source>
        <strain evidence="2">CATC2023</strain>
        <tissue evidence="2">Muscle</tissue>
    </source>
</reference>
<evidence type="ECO:0000313" key="2">
    <source>
        <dbReference type="EMBL" id="KAK9972535.1"/>
    </source>
</evidence>
<sequence length="75" mass="8353">CGGQGAGGTLSLSFPGKERKEGKSLSAWRKCRHSISALTLLTRRFLNMRSFWTADLNITVLRSASQLHIHKSFFS</sequence>
<keyword evidence="3" id="KW-1185">Reference proteome</keyword>
<comment type="caution">
    <text evidence="2">The sequence shown here is derived from an EMBL/GenBank/DDBJ whole genome shotgun (WGS) entry which is preliminary data.</text>
</comment>
<accession>A0AAW2AIT7</accession>
<gene>
    <name evidence="2" type="ORF">ABG768_025835</name>
</gene>
<feature type="region of interest" description="Disordered" evidence="1">
    <location>
        <begin position="1"/>
        <end position="21"/>
    </location>
</feature>
<evidence type="ECO:0000313" key="3">
    <source>
        <dbReference type="Proteomes" id="UP001479290"/>
    </source>
</evidence>
<feature type="non-terminal residue" evidence="2">
    <location>
        <position position="1"/>
    </location>
</feature>
<protein>
    <submittedName>
        <fullName evidence="2">Uncharacterized protein</fullName>
    </submittedName>
</protein>
<name>A0AAW2AIT7_CULAL</name>
<dbReference type="Proteomes" id="UP001479290">
    <property type="component" value="Unassembled WGS sequence"/>
</dbReference>
<dbReference type="EMBL" id="JAWDJR010000007">
    <property type="protein sequence ID" value="KAK9972535.1"/>
    <property type="molecule type" value="Genomic_DNA"/>
</dbReference>
<feature type="non-terminal residue" evidence="2">
    <location>
        <position position="75"/>
    </location>
</feature>
<organism evidence="2 3">
    <name type="scientific">Culter alburnus</name>
    <name type="common">Topmouth culter</name>
    <dbReference type="NCBI Taxonomy" id="194366"/>
    <lineage>
        <taxon>Eukaryota</taxon>
        <taxon>Metazoa</taxon>
        <taxon>Chordata</taxon>
        <taxon>Craniata</taxon>
        <taxon>Vertebrata</taxon>
        <taxon>Euteleostomi</taxon>
        <taxon>Actinopterygii</taxon>
        <taxon>Neopterygii</taxon>
        <taxon>Teleostei</taxon>
        <taxon>Ostariophysi</taxon>
        <taxon>Cypriniformes</taxon>
        <taxon>Xenocyprididae</taxon>
        <taxon>Xenocypridinae</taxon>
        <taxon>Culter</taxon>
    </lineage>
</organism>
<evidence type="ECO:0000256" key="1">
    <source>
        <dbReference type="SAM" id="MobiDB-lite"/>
    </source>
</evidence>